<dbReference type="SUPFAM" id="SSF63411">
    <property type="entry name" value="LuxS/MPP-like metallohydrolase"/>
    <property type="match status" value="2"/>
</dbReference>
<gene>
    <name evidence="4" type="ORF">GWC95_11760</name>
</gene>
<dbReference type="InterPro" id="IPR011249">
    <property type="entry name" value="Metalloenz_LuxS/M16"/>
</dbReference>
<dbReference type="Proteomes" id="UP000753802">
    <property type="component" value="Unassembled WGS sequence"/>
</dbReference>
<proteinExistence type="predicted"/>
<name>A0ABW9ZZJ2_9BACT</name>
<dbReference type="Gene3D" id="3.30.830.10">
    <property type="entry name" value="Metalloenzyme, LuxS/M16 peptidase-like"/>
    <property type="match status" value="2"/>
</dbReference>
<dbReference type="Pfam" id="PF05193">
    <property type="entry name" value="Peptidase_M16_C"/>
    <property type="match status" value="1"/>
</dbReference>
<dbReference type="Pfam" id="PF00675">
    <property type="entry name" value="Peptidase_M16"/>
    <property type="match status" value="1"/>
</dbReference>
<feature type="domain" description="Peptidase M16 C-terminal" evidence="3">
    <location>
        <begin position="196"/>
        <end position="374"/>
    </location>
</feature>
<evidence type="ECO:0000313" key="5">
    <source>
        <dbReference type="Proteomes" id="UP000753802"/>
    </source>
</evidence>
<accession>A0ABW9ZZJ2</accession>
<dbReference type="InterPro" id="IPR011765">
    <property type="entry name" value="Pept_M16_N"/>
</dbReference>
<evidence type="ECO:0000313" key="4">
    <source>
        <dbReference type="EMBL" id="NCI50603.1"/>
    </source>
</evidence>
<evidence type="ECO:0000256" key="1">
    <source>
        <dbReference type="SAM" id="SignalP"/>
    </source>
</evidence>
<evidence type="ECO:0000259" key="2">
    <source>
        <dbReference type="Pfam" id="PF00675"/>
    </source>
</evidence>
<sequence>MKKIFLFLSIAIPAALMAQVDRSTAPKPGPAPVIKVGEPASFVLPNGLKVFVVQNSKLPRVSATLTIDREALVEGNKAGMTTLFGELFRRGTVKMNKATLDEEIDYLGGSISTSASSVNAFALKNNFPKMFALMSDIVLHPSFPADELEKIRKQELSGLAQAKEDANAIASNVVSRLVYGKDHPYGEVETEETVKNVTLDDVKKYYNTYWKPNIAYLIFVGDITVEEARKLATSAFGTWARGVVPKENYAVPAPPAKTYIAIVDRPSSVQSVINIVAPVQMKPGAPDVIPSSVMNSLLGNGSSGRLYKNLREKHGFTYGAYSNLRSDRLVGNFTASASVRNEKTDSAIGQFLVELNRIRAEQVGADDVSRVKNEMSGSFARSLESPATIANFALNVARYNLPKDYYQNYLRNLSSVDNATVQAMASKYVHPGNVHIIIVGNAKEISKGLEKYGEVKYYDVYGNEKAAPSEKKMAAGVTAESIFQKSIAAQGGEATKGIKDVLLTGNASVMGQKLDYTTKYIVPSGYYKALGMGGQVIQKEVVKGDVYAVSQQGTEQKVEEDDKEEMNESAALFLENYLLGNKLYKYTVKGIESVDGKDAYNVEVRASKDRTYNLFYDVASGLRVKEVRTQDAGPAGKVAQSITTTAFKTVNGVQFPVKQTMEVGQLKIEFEVTDVKVNSGLKLDDLK</sequence>
<reference evidence="4 5" key="1">
    <citation type="submission" date="2020-01" db="EMBL/GenBank/DDBJ databases">
        <title>Genome analysis.</title>
        <authorList>
            <person name="Wu S."/>
            <person name="Wang G."/>
        </authorList>
    </citation>
    <scope>NUCLEOTIDE SEQUENCE [LARGE SCALE GENOMIC DNA]</scope>
    <source>
        <strain evidence="4 5">SYL130</strain>
    </source>
</reference>
<feature type="signal peptide" evidence="1">
    <location>
        <begin position="1"/>
        <end position="18"/>
    </location>
</feature>
<dbReference type="InterPro" id="IPR007863">
    <property type="entry name" value="Peptidase_M16_C"/>
</dbReference>
<keyword evidence="5" id="KW-1185">Reference proteome</keyword>
<dbReference type="Gene3D" id="2.50.20.10">
    <property type="entry name" value="Lipoprotein localisation LolA/LolB/LppX"/>
    <property type="match status" value="1"/>
</dbReference>
<comment type="caution">
    <text evidence="4">The sequence shown here is derived from an EMBL/GenBank/DDBJ whole genome shotgun (WGS) entry which is preliminary data.</text>
</comment>
<feature type="domain" description="Peptidase M16 N-terminal" evidence="2">
    <location>
        <begin position="52"/>
        <end position="171"/>
    </location>
</feature>
<organism evidence="4 5">
    <name type="scientific">Sediminibacterium roseum</name>
    <dbReference type="NCBI Taxonomy" id="1978412"/>
    <lineage>
        <taxon>Bacteria</taxon>
        <taxon>Pseudomonadati</taxon>
        <taxon>Bacteroidota</taxon>
        <taxon>Chitinophagia</taxon>
        <taxon>Chitinophagales</taxon>
        <taxon>Chitinophagaceae</taxon>
        <taxon>Sediminibacterium</taxon>
    </lineage>
</organism>
<evidence type="ECO:0000259" key="3">
    <source>
        <dbReference type="Pfam" id="PF05193"/>
    </source>
</evidence>
<dbReference type="InterPro" id="IPR050361">
    <property type="entry name" value="MPP/UQCRC_Complex"/>
</dbReference>
<dbReference type="PANTHER" id="PTHR11851">
    <property type="entry name" value="METALLOPROTEASE"/>
    <property type="match status" value="1"/>
</dbReference>
<dbReference type="EMBL" id="JAACJS010000015">
    <property type="protein sequence ID" value="NCI50603.1"/>
    <property type="molecule type" value="Genomic_DNA"/>
</dbReference>
<protein>
    <submittedName>
        <fullName evidence="4">Insulinase family protein</fullName>
    </submittedName>
</protein>
<keyword evidence="1" id="KW-0732">Signal</keyword>
<dbReference type="RefSeq" id="WP_161818921.1">
    <property type="nucleotide sequence ID" value="NZ_JAACJS010000015.1"/>
</dbReference>
<feature type="chain" id="PRO_5047268318" evidence="1">
    <location>
        <begin position="19"/>
        <end position="687"/>
    </location>
</feature>